<dbReference type="AlphaFoldDB" id="A0A140B438"/>
<sequence length="270" mass="32106">MEKRLWILCCDIIDYAFKDIDDKKKKRYKHVFFEISNKEMGTFHGDYSGKDNKIRIFNLSRDDESTLCTSLHELAHHIDYVNRGTSDHSKEFYNVYKELIKAAIEMELITKEQILNLKRDASDTNKVKKIVEELNINKIDKYKKDKLIIKIKNSFDIKDKLKALGYGWNGTSKVWEKEILAIDKENENKKIESLTNQENIEIAPANEIKFDCYTYLLVSKSFEYKQQLKERGYYYDAKRKGWRKKINNKKINEELLYLNKMGLKNISQIN</sequence>
<proteinExistence type="predicted"/>
<organism evidence="1">
    <name type="scientific">Clostridium botulinum</name>
    <dbReference type="NCBI Taxonomy" id="1491"/>
    <lineage>
        <taxon>Bacteria</taxon>
        <taxon>Bacillati</taxon>
        <taxon>Bacillota</taxon>
        <taxon>Clostridia</taxon>
        <taxon>Eubacteriales</taxon>
        <taxon>Clostridiaceae</taxon>
        <taxon>Clostridium</taxon>
    </lineage>
</organism>
<geneLocation type="plasmid" evidence="1">
    <name>pGA0702E1CS</name>
</geneLocation>
<dbReference type="EMBL" id="KT901798">
    <property type="protein sequence ID" value="ALP69001.1"/>
    <property type="molecule type" value="Genomic_DNA"/>
</dbReference>
<accession>A0A140B438</accession>
<keyword evidence="1" id="KW-0614">Plasmid</keyword>
<dbReference type="RefSeq" id="WP_172688117.1">
    <property type="nucleotide sequence ID" value="NZ_KT901798.1"/>
</dbReference>
<reference evidence="1" key="1">
    <citation type="journal article" date="2016" name="Genome Biol. Evol.">
        <title>Evolution of chromosomal Clostridium botulinum type E neurotoxin gene clusters: evidence provided by their rare plasmid borne counterparts.</title>
        <authorList>
            <person name="Carter A.T."/>
            <person name="Austin J.W."/>
            <person name="Weedmark K.A."/>
            <person name="Peck M.W."/>
        </authorList>
    </citation>
    <scope>NUCLEOTIDE SEQUENCE</scope>
    <source>
        <strain evidence="1">GA0702E1CS</strain>
        <plasmid evidence="1">pGA0702E1CS</plasmid>
    </source>
</reference>
<name>A0A140B438_CLOBO</name>
<protein>
    <submittedName>
        <fullName evidence="1">Uncharacterized protein</fullName>
    </submittedName>
</protein>
<evidence type="ECO:0000313" key="1">
    <source>
        <dbReference type="EMBL" id="ALP69001.1"/>
    </source>
</evidence>